<reference evidence="2 3" key="1">
    <citation type="submission" date="2020-04" db="EMBL/GenBank/DDBJ databases">
        <title>Chitinophaga sp. G-6-1-13 sp. nov., isolated from soil.</title>
        <authorList>
            <person name="Dahal R.H."/>
            <person name="Chaudhary D.K."/>
        </authorList>
    </citation>
    <scope>NUCLEOTIDE SEQUENCE [LARGE SCALE GENOMIC DNA]</scope>
    <source>
        <strain evidence="2 3">G-6-1-13</strain>
    </source>
</reference>
<dbReference type="Proteomes" id="UP000583266">
    <property type="component" value="Unassembled WGS sequence"/>
</dbReference>
<dbReference type="InterPro" id="IPR024079">
    <property type="entry name" value="MetalloPept_cat_dom_sf"/>
</dbReference>
<proteinExistence type="predicted"/>
<feature type="domain" description="Peptidase metallopeptidase" evidence="1">
    <location>
        <begin position="90"/>
        <end position="229"/>
    </location>
</feature>
<dbReference type="Pfam" id="PF18885">
    <property type="entry name" value="DUF5648"/>
    <property type="match status" value="1"/>
</dbReference>
<dbReference type="EMBL" id="JABBGC010000001">
    <property type="protein sequence ID" value="NML36946.1"/>
    <property type="molecule type" value="Genomic_DNA"/>
</dbReference>
<dbReference type="InterPro" id="IPR006026">
    <property type="entry name" value="Peptidase_Metallo"/>
</dbReference>
<name>A0A848GFR2_9BACT</name>
<dbReference type="AlphaFoldDB" id="A0A848GFR2"/>
<protein>
    <recommendedName>
        <fullName evidence="1">Peptidase metallopeptidase domain-containing protein</fullName>
    </recommendedName>
</protein>
<dbReference type="GO" id="GO:0008270">
    <property type="term" value="F:zinc ion binding"/>
    <property type="evidence" value="ECO:0007669"/>
    <property type="project" value="InterPro"/>
</dbReference>
<evidence type="ECO:0000313" key="2">
    <source>
        <dbReference type="EMBL" id="NML36946.1"/>
    </source>
</evidence>
<dbReference type="GO" id="GO:0008237">
    <property type="term" value="F:metallopeptidase activity"/>
    <property type="evidence" value="ECO:0007669"/>
    <property type="project" value="InterPro"/>
</dbReference>
<evidence type="ECO:0000259" key="1">
    <source>
        <dbReference type="SMART" id="SM00235"/>
    </source>
</evidence>
<accession>A0A848GFR2</accession>
<comment type="caution">
    <text evidence="2">The sequence shown here is derived from an EMBL/GenBank/DDBJ whole genome shotgun (WGS) entry which is preliminary data.</text>
</comment>
<dbReference type="SUPFAM" id="SSF55486">
    <property type="entry name" value="Metalloproteases ('zincins'), catalytic domain"/>
    <property type="match status" value="1"/>
</dbReference>
<organism evidence="2 3">
    <name type="scientific">Chitinophaga fulva</name>
    <dbReference type="NCBI Taxonomy" id="2728842"/>
    <lineage>
        <taxon>Bacteria</taxon>
        <taxon>Pseudomonadati</taxon>
        <taxon>Bacteroidota</taxon>
        <taxon>Chitinophagia</taxon>
        <taxon>Chitinophagales</taxon>
        <taxon>Chitinophagaceae</taxon>
        <taxon>Chitinophaga</taxon>
    </lineage>
</organism>
<evidence type="ECO:0000313" key="3">
    <source>
        <dbReference type="Proteomes" id="UP000583266"/>
    </source>
</evidence>
<dbReference type="Pfam" id="PF12388">
    <property type="entry name" value="Peptidase_M57"/>
    <property type="match status" value="1"/>
</dbReference>
<dbReference type="SMART" id="SM00235">
    <property type="entry name" value="ZnMc"/>
    <property type="match status" value="1"/>
</dbReference>
<keyword evidence="3" id="KW-1185">Reference proteome</keyword>
<gene>
    <name evidence="2" type="ORF">HHL17_07020</name>
</gene>
<dbReference type="PROSITE" id="PS51257">
    <property type="entry name" value="PROKAR_LIPOPROTEIN"/>
    <property type="match status" value="1"/>
</dbReference>
<sequence>MNKSFYFRVLIFSIALLSCKKQDKNNHQQVPTDIITQLQAAGFDTSEGVSIFQNGYLVEYDIFLTADQIKKMAAENDPKKPRVEHYRTNNIVTGSNRVIHVFMDPNFDNYMQQAFDEALARYNNLHLGLSFDRVNTAGSADIRVESFYQTSGVLGISAGFPSGGNPASPIKLNTYHFNSNSHRADATTTIAHEIGHAIGFRHTDYMNRTFSCGIGGDEGDGGVGANNIPGTPQEPSAGSWMLACSDGSNRPFIPYDKLALNALFPYTGDKRVVYSYYANGGGDHYLSTAVDVTISYWKLDDVAFRAYQSPINGAVPIYQHYNAGNKDHYYSSSASTDTWYWNIEGVAFYAYKTQVPGTIPVYQYFSPSGVEHYYSTAPNGANSYWNYDGVAFYAFPENF</sequence>
<dbReference type="RefSeq" id="WP_169224044.1">
    <property type="nucleotide sequence ID" value="NZ_JABBGC010000001.1"/>
</dbReference>
<dbReference type="GO" id="GO:0006508">
    <property type="term" value="P:proteolysis"/>
    <property type="evidence" value="ECO:0007669"/>
    <property type="project" value="InterPro"/>
</dbReference>
<dbReference type="InterPro" id="IPR043708">
    <property type="entry name" value="DUF5648"/>
</dbReference>
<dbReference type="Gene3D" id="3.40.390.10">
    <property type="entry name" value="Collagenase (Catalytic Domain)"/>
    <property type="match status" value="1"/>
</dbReference>
<dbReference type="InterPro" id="IPR024653">
    <property type="entry name" value="Peptidase_M10/M27/M57"/>
</dbReference>